<evidence type="ECO:0000313" key="15">
    <source>
        <dbReference type="Proteomes" id="UP001595711"/>
    </source>
</evidence>
<keyword evidence="7" id="KW-0479">Metal-binding</keyword>
<comment type="similarity">
    <text evidence="4">Belongs to the biopterin-dependent aromatic amino acid hydroxylase family.</text>
</comment>
<dbReference type="EMBL" id="JBHRYJ010000001">
    <property type="protein sequence ID" value="MFC3675669.1"/>
    <property type="molecule type" value="Genomic_DNA"/>
</dbReference>
<comment type="pathway">
    <text evidence="3">Amino-acid degradation; L-phenylalanine degradation; acetoacetate and fumarate from L-phenylalanine: step 1/6.</text>
</comment>
<dbReference type="EC" id="1.14.16.1" evidence="5"/>
<dbReference type="Pfam" id="PF00351">
    <property type="entry name" value="Biopterin_H"/>
    <property type="match status" value="1"/>
</dbReference>
<comment type="catalytic activity">
    <reaction evidence="1">
        <text>(6R)-L-erythro-5,6,7,8-tetrahydrobiopterin + L-phenylalanine + O2 = (4aS,6R)-4a-hydroxy-L-erythro-5,6,7,8-tetrahydrobiopterin + L-tyrosine</text>
        <dbReference type="Rhea" id="RHEA:20273"/>
        <dbReference type="ChEBI" id="CHEBI:15379"/>
        <dbReference type="ChEBI" id="CHEBI:15642"/>
        <dbReference type="ChEBI" id="CHEBI:58095"/>
        <dbReference type="ChEBI" id="CHEBI:58315"/>
        <dbReference type="ChEBI" id="CHEBI:59560"/>
        <dbReference type="EC" id="1.14.16.1"/>
    </reaction>
</comment>
<evidence type="ECO:0000256" key="9">
    <source>
        <dbReference type="ARBA" id="ARBA00023004"/>
    </source>
</evidence>
<keyword evidence="9" id="KW-0408">Iron</keyword>
<dbReference type="InterPro" id="IPR019774">
    <property type="entry name" value="Aromatic-AA_hydroxylase_C"/>
</dbReference>
<evidence type="ECO:0000256" key="10">
    <source>
        <dbReference type="ARBA" id="ARBA00023033"/>
    </source>
</evidence>
<comment type="cofactor">
    <cofactor evidence="2">
        <name>Fe(2+)</name>
        <dbReference type="ChEBI" id="CHEBI:29033"/>
    </cofactor>
</comment>
<accession>A0ABV7VDZ8</accession>
<evidence type="ECO:0000256" key="1">
    <source>
        <dbReference type="ARBA" id="ARBA00001060"/>
    </source>
</evidence>
<evidence type="ECO:0000256" key="7">
    <source>
        <dbReference type="ARBA" id="ARBA00022723"/>
    </source>
</evidence>
<comment type="caution">
    <text evidence="14">The sequence shown here is derived from an EMBL/GenBank/DDBJ whole genome shotgun (WGS) entry which is preliminary data.</text>
</comment>
<dbReference type="PRINTS" id="PR00372">
    <property type="entry name" value="FYWHYDRXLASE"/>
</dbReference>
<sequence length="292" mass="32737">MAVLEHHADLPLRPDYTLDQPRHLYSAEDHAVWRDLFRRQAAILPGRACDEFLTGLAGLGVAADGIPDFERLSDILEKTTGWRIVAVPGLVPDDVFFGHMAARRFPVTWWIRNRARIDYIQEPDVFHDIYGHVPLLMNPVFADYMQAYGKGGLKAAKLGALHRLARLYWYTVEFGLIAQADGSLRIYGSGILSSKTESVFCLDSAAPNRIRFDLRRLMRTKYRIDTFQKSYFVIRSFDELFDATRPDFAPLYAGLAALPDFGAAGIAPDDAVLTRGTLDARAGGWEAETADV</sequence>
<evidence type="ECO:0000256" key="11">
    <source>
        <dbReference type="ARBA" id="ARBA00023232"/>
    </source>
</evidence>
<dbReference type="RefSeq" id="WP_379724673.1">
    <property type="nucleotide sequence ID" value="NZ_JBHRYJ010000001.1"/>
</dbReference>
<dbReference type="PANTHER" id="PTHR11473:SF24">
    <property type="entry name" value="PHENYLALANINE-4-HYDROXYLASE"/>
    <property type="match status" value="1"/>
</dbReference>
<dbReference type="Gene3D" id="1.10.800.10">
    <property type="entry name" value="Aromatic amino acid hydroxylase"/>
    <property type="match status" value="1"/>
</dbReference>
<dbReference type="PROSITE" id="PS00367">
    <property type="entry name" value="BH4_AAA_HYDROXYL_1"/>
    <property type="match status" value="1"/>
</dbReference>
<evidence type="ECO:0000256" key="12">
    <source>
        <dbReference type="ARBA" id="ARBA00029922"/>
    </source>
</evidence>
<evidence type="ECO:0000256" key="8">
    <source>
        <dbReference type="ARBA" id="ARBA00023002"/>
    </source>
</evidence>
<feature type="domain" description="Biopterin-dependent aromatic amino acid hydroxylase family profile" evidence="13">
    <location>
        <begin position="1"/>
        <end position="292"/>
    </location>
</feature>
<gene>
    <name evidence="14" type="primary">phhA</name>
    <name evidence="14" type="ORF">ACFOOQ_08960</name>
</gene>
<dbReference type="PROSITE" id="PS51410">
    <property type="entry name" value="BH4_AAA_HYDROXYL_2"/>
    <property type="match status" value="1"/>
</dbReference>
<evidence type="ECO:0000256" key="3">
    <source>
        <dbReference type="ARBA" id="ARBA00005088"/>
    </source>
</evidence>
<dbReference type="Proteomes" id="UP001595711">
    <property type="component" value="Unassembled WGS sequence"/>
</dbReference>
<organism evidence="14 15">
    <name type="scientific">Ferrovibrio xuzhouensis</name>
    <dbReference type="NCBI Taxonomy" id="1576914"/>
    <lineage>
        <taxon>Bacteria</taxon>
        <taxon>Pseudomonadati</taxon>
        <taxon>Pseudomonadota</taxon>
        <taxon>Alphaproteobacteria</taxon>
        <taxon>Rhodospirillales</taxon>
        <taxon>Rhodospirillaceae</taxon>
        <taxon>Ferrovibrio</taxon>
    </lineage>
</organism>
<reference evidence="15" key="1">
    <citation type="journal article" date="2019" name="Int. J. Syst. Evol. Microbiol.">
        <title>The Global Catalogue of Microorganisms (GCM) 10K type strain sequencing project: providing services to taxonomists for standard genome sequencing and annotation.</title>
        <authorList>
            <consortium name="The Broad Institute Genomics Platform"/>
            <consortium name="The Broad Institute Genome Sequencing Center for Infectious Disease"/>
            <person name="Wu L."/>
            <person name="Ma J."/>
        </authorList>
    </citation>
    <scope>NUCLEOTIDE SEQUENCE [LARGE SCALE GENOMIC DNA]</scope>
    <source>
        <strain evidence="15">KCTC 42182</strain>
    </source>
</reference>
<evidence type="ECO:0000256" key="5">
    <source>
        <dbReference type="ARBA" id="ARBA00011995"/>
    </source>
</evidence>
<keyword evidence="8 14" id="KW-0560">Oxidoreductase</keyword>
<dbReference type="NCBIfam" id="TIGR01267">
    <property type="entry name" value="Phe4hydrox_mono"/>
    <property type="match status" value="1"/>
</dbReference>
<dbReference type="PANTHER" id="PTHR11473">
    <property type="entry name" value="AROMATIC AMINO ACID HYDROXYLASE"/>
    <property type="match status" value="1"/>
</dbReference>
<protein>
    <recommendedName>
        <fullName evidence="6">Phenylalanine-4-hydroxylase</fullName>
        <ecNumber evidence="5">1.14.16.1</ecNumber>
    </recommendedName>
    <alternativeName>
        <fullName evidence="12">Phe-4-monooxygenase</fullName>
    </alternativeName>
</protein>
<dbReference type="NCBIfam" id="NF008877">
    <property type="entry name" value="PRK11913.1-2"/>
    <property type="match status" value="1"/>
</dbReference>
<dbReference type="CDD" id="cd03348">
    <property type="entry name" value="pro_PheOH"/>
    <property type="match status" value="1"/>
</dbReference>
<dbReference type="InterPro" id="IPR036329">
    <property type="entry name" value="Aro-AA_hydroxylase_C_sf"/>
</dbReference>
<dbReference type="InterPro" id="IPR018301">
    <property type="entry name" value="ArAA_hydroxylase_Fe/CU_BS"/>
</dbReference>
<proteinExistence type="inferred from homology"/>
<evidence type="ECO:0000256" key="4">
    <source>
        <dbReference type="ARBA" id="ARBA00009712"/>
    </source>
</evidence>
<dbReference type="GO" id="GO:0004505">
    <property type="term" value="F:phenylalanine 4-monooxygenase activity"/>
    <property type="evidence" value="ECO:0007669"/>
    <property type="project" value="UniProtKB-EC"/>
</dbReference>
<dbReference type="InterPro" id="IPR005960">
    <property type="entry name" value="Phe-4-hydroxylase_mono"/>
</dbReference>
<evidence type="ECO:0000256" key="6">
    <source>
        <dbReference type="ARBA" id="ARBA00020276"/>
    </source>
</evidence>
<dbReference type="InterPro" id="IPR036951">
    <property type="entry name" value="ArAA_hydroxylase_sf"/>
</dbReference>
<dbReference type="InterPro" id="IPR001273">
    <property type="entry name" value="ArAA_hydroxylase"/>
</dbReference>
<keyword evidence="10" id="KW-0503">Monooxygenase</keyword>
<keyword evidence="15" id="KW-1185">Reference proteome</keyword>
<evidence type="ECO:0000259" key="13">
    <source>
        <dbReference type="PROSITE" id="PS51410"/>
    </source>
</evidence>
<name>A0ABV7VDZ8_9PROT</name>
<evidence type="ECO:0000313" key="14">
    <source>
        <dbReference type="EMBL" id="MFC3675669.1"/>
    </source>
</evidence>
<evidence type="ECO:0000256" key="2">
    <source>
        <dbReference type="ARBA" id="ARBA00001954"/>
    </source>
</evidence>
<keyword evidence="11" id="KW-0585">Phenylalanine catabolism</keyword>
<dbReference type="SUPFAM" id="SSF56534">
    <property type="entry name" value="Aromatic aminoacid monoxygenases, catalytic and oligomerization domains"/>
    <property type="match status" value="1"/>
</dbReference>